<evidence type="ECO:0000313" key="2">
    <source>
        <dbReference type="EMBL" id="CAA2624034.1"/>
    </source>
</evidence>
<gene>
    <name evidence="2" type="ORF">SI7747_07009927</name>
</gene>
<name>A0A7I8J0Q3_SPIIN</name>
<keyword evidence="3" id="KW-1185">Reference proteome</keyword>
<protein>
    <submittedName>
        <fullName evidence="2">Uncharacterized protein</fullName>
    </submittedName>
</protein>
<organism evidence="2">
    <name type="scientific">Spirodela intermedia</name>
    <name type="common">Intermediate duckweed</name>
    <dbReference type="NCBI Taxonomy" id="51605"/>
    <lineage>
        <taxon>Eukaryota</taxon>
        <taxon>Viridiplantae</taxon>
        <taxon>Streptophyta</taxon>
        <taxon>Embryophyta</taxon>
        <taxon>Tracheophyta</taxon>
        <taxon>Spermatophyta</taxon>
        <taxon>Magnoliopsida</taxon>
        <taxon>Liliopsida</taxon>
        <taxon>Araceae</taxon>
        <taxon>Lemnoideae</taxon>
        <taxon>Spirodela</taxon>
    </lineage>
</organism>
<evidence type="ECO:0000313" key="3">
    <source>
        <dbReference type="Proteomes" id="UP001189122"/>
    </source>
</evidence>
<dbReference type="EMBL" id="LR743594">
    <property type="protein sequence ID" value="CAA2624034.1"/>
    <property type="molecule type" value="Genomic_DNA"/>
</dbReference>
<reference evidence="2 3" key="1">
    <citation type="submission" date="2019-12" db="EMBL/GenBank/DDBJ databases">
        <authorList>
            <person name="Scholz U."/>
            <person name="Mascher M."/>
            <person name="Fiebig A."/>
        </authorList>
    </citation>
    <scope>NUCLEOTIDE SEQUENCE</scope>
</reference>
<feature type="region of interest" description="Disordered" evidence="1">
    <location>
        <begin position="20"/>
        <end position="40"/>
    </location>
</feature>
<evidence type="ECO:0000256" key="1">
    <source>
        <dbReference type="SAM" id="MobiDB-lite"/>
    </source>
</evidence>
<sequence>MLILTCLHQRAREISLPPVELGRDGQAKESPHLKDGVLNS</sequence>
<dbReference type="Proteomes" id="UP001189122">
    <property type="component" value="Unassembled WGS sequence"/>
</dbReference>
<feature type="compositionally biased region" description="Basic and acidic residues" evidence="1">
    <location>
        <begin position="21"/>
        <end position="40"/>
    </location>
</feature>
<accession>A0A7I8J0Q3</accession>
<dbReference type="EMBL" id="CACRZD030000007">
    <property type="protein sequence ID" value="CAA6663542.1"/>
    <property type="molecule type" value="Genomic_DNA"/>
</dbReference>
<proteinExistence type="predicted"/>
<dbReference type="AlphaFoldDB" id="A0A7I8J0Q3"/>